<evidence type="ECO:0000256" key="7">
    <source>
        <dbReference type="ARBA" id="ARBA00023157"/>
    </source>
</evidence>
<evidence type="ECO:0000256" key="5">
    <source>
        <dbReference type="ARBA" id="ARBA00022725"/>
    </source>
</evidence>
<dbReference type="FunFam" id="1.10.238.20:FF:000005">
    <property type="entry name" value="Odorant-binding protein 99a"/>
    <property type="match status" value="1"/>
</dbReference>
<protein>
    <submittedName>
        <fullName evidence="9">Proteinral odorant-binding protein 99a</fullName>
    </submittedName>
</protein>
<evidence type="ECO:0000256" key="4">
    <source>
        <dbReference type="ARBA" id="ARBA00022525"/>
    </source>
</evidence>
<comment type="similarity">
    <text evidence="3">Belongs to the PBP/GOBP family.</text>
</comment>
<accession>A0A1Q3FSP1</accession>
<comment type="function">
    <text evidence="1">Present in the aqueous fluid surrounding olfactory sensory dendrites and are thought to aid in the capture and transport of hydrophobic odorants into and through this fluid.</text>
</comment>
<keyword evidence="6 8" id="KW-0732">Signal</keyword>
<evidence type="ECO:0000256" key="8">
    <source>
        <dbReference type="SAM" id="SignalP"/>
    </source>
</evidence>
<dbReference type="Gene3D" id="1.10.238.20">
    <property type="entry name" value="Pheromone/general odorant binding protein domain"/>
    <property type="match status" value="1"/>
</dbReference>
<name>A0A1Q3FSP1_CULTA</name>
<sequence>MKLFIAVFALIAVTAADFTVKTTDDLQQYRSECVSSLGISDELVAKYRKWDFPEDDTTQCYIKCIFNKMELFDDTNGPIVDNLVLQLAHGRDADEVRTEILKCVDKNTDDNACHWAFRGFKCFQTNNLQLIKASIKKD</sequence>
<keyword evidence="4" id="KW-0964">Secreted</keyword>
<dbReference type="SUPFAM" id="SSF47565">
    <property type="entry name" value="Insect pheromone/odorant-binding proteins"/>
    <property type="match status" value="1"/>
</dbReference>
<evidence type="ECO:0000256" key="2">
    <source>
        <dbReference type="ARBA" id="ARBA00004613"/>
    </source>
</evidence>
<evidence type="ECO:0000256" key="6">
    <source>
        <dbReference type="ARBA" id="ARBA00022729"/>
    </source>
</evidence>
<dbReference type="AlphaFoldDB" id="A0A1Q3FSP1"/>
<keyword evidence="7" id="KW-1015">Disulfide bond</keyword>
<dbReference type="CDD" id="cd23992">
    <property type="entry name" value="PBP_GOBP"/>
    <property type="match status" value="1"/>
</dbReference>
<keyword evidence="5" id="KW-0716">Sensory transduction</keyword>
<comment type="subcellular location">
    <subcellularLocation>
        <location evidence="2">Secreted</location>
    </subcellularLocation>
</comment>
<evidence type="ECO:0000256" key="1">
    <source>
        <dbReference type="ARBA" id="ARBA00002735"/>
    </source>
</evidence>
<feature type="chain" id="PRO_5012433621" evidence="8">
    <location>
        <begin position="17"/>
        <end position="138"/>
    </location>
</feature>
<dbReference type="GO" id="GO:0007608">
    <property type="term" value="P:sensory perception of smell"/>
    <property type="evidence" value="ECO:0007669"/>
    <property type="project" value="UniProtKB-KW"/>
</dbReference>
<dbReference type="Pfam" id="PF01395">
    <property type="entry name" value="PBP_GOBP"/>
    <property type="match status" value="1"/>
</dbReference>
<dbReference type="PANTHER" id="PTHR11857:SF46">
    <property type="entry name" value="GENERAL ODORANT-BINDING PROTEIN 99A-RELATED"/>
    <property type="match status" value="1"/>
</dbReference>
<proteinExistence type="inferred from homology"/>
<organism evidence="9">
    <name type="scientific">Culex tarsalis</name>
    <name type="common">Encephalitis mosquito</name>
    <dbReference type="NCBI Taxonomy" id="7177"/>
    <lineage>
        <taxon>Eukaryota</taxon>
        <taxon>Metazoa</taxon>
        <taxon>Ecdysozoa</taxon>
        <taxon>Arthropoda</taxon>
        <taxon>Hexapoda</taxon>
        <taxon>Insecta</taxon>
        <taxon>Pterygota</taxon>
        <taxon>Neoptera</taxon>
        <taxon>Endopterygota</taxon>
        <taxon>Diptera</taxon>
        <taxon>Nematocera</taxon>
        <taxon>Culicoidea</taxon>
        <taxon>Culicidae</taxon>
        <taxon>Culicinae</taxon>
        <taxon>Culicini</taxon>
        <taxon>Culex</taxon>
        <taxon>Culex</taxon>
    </lineage>
</organism>
<dbReference type="GO" id="GO:0005549">
    <property type="term" value="F:odorant binding"/>
    <property type="evidence" value="ECO:0007669"/>
    <property type="project" value="InterPro"/>
</dbReference>
<reference evidence="9" key="1">
    <citation type="submission" date="2017-01" db="EMBL/GenBank/DDBJ databases">
        <title>A deep insight into the sialotranscriptome of adult male and female Cluex tarsalis mosquitoes.</title>
        <authorList>
            <person name="Ribeiro J.M."/>
            <person name="Moreira F."/>
            <person name="Bernard K.A."/>
            <person name="Calvo E."/>
        </authorList>
    </citation>
    <scope>NUCLEOTIDE SEQUENCE</scope>
    <source>
        <strain evidence="9">Kern County</strain>
        <tissue evidence="9">Salivary glands</tissue>
    </source>
</reference>
<dbReference type="GO" id="GO:0005615">
    <property type="term" value="C:extracellular space"/>
    <property type="evidence" value="ECO:0007669"/>
    <property type="project" value="TreeGrafter"/>
</dbReference>
<dbReference type="EMBL" id="GFDL01004426">
    <property type="protein sequence ID" value="JAV30619.1"/>
    <property type="molecule type" value="Transcribed_RNA"/>
</dbReference>
<dbReference type="PANTHER" id="PTHR11857">
    <property type="entry name" value="ODORANT BINDING PROTEIN-RELATED"/>
    <property type="match status" value="1"/>
</dbReference>
<dbReference type="InterPro" id="IPR036728">
    <property type="entry name" value="PBP_GOBP_sf"/>
</dbReference>
<dbReference type="SMART" id="SM00708">
    <property type="entry name" value="PhBP"/>
    <property type="match status" value="1"/>
</dbReference>
<dbReference type="InterPro" id="IPR006170">
    <property type="entry name" value="PBP/GOBP"/>
</dbReference>
<evidence type="ECO:0000313" key="9">
    <source>
        <dbReference type="EMBL" id="JAV30619.1"/>
    </source>
</evidence>
<keyword evidence="5" id="KW-0552">Olfaction</keyword>
<feature type="signal peptide" evidence="8">
    <location>
        <begin position="1"/>
        <end position="16"/>
    </location>
</feature>
<evidence type="ECO:0000256" key="3">
    <source>
        <dbReference type="ARBA" id="ARBA00008098"/>
    </source>
</evidence>